<evidence type="ECO:0000256" key="1">
    <source>
        <dbReference type="SAM" id="MobiDB-lite"/>
    </source>
</evidence>
<feature type="compositionally biased region" description="Basic and acidic residues" evidence="1">
    <location>
        <begin position="337"/>
        <end position="349"/>
    </location>
</feature>
<evidence type="ECO:0000313" key="4">
    <source>
        <dbReference type="Proteomes" id="UP000479691"/>
    </source>
</evidence>
<organism evidence="3 5">
    <name type="scientific">Orbilia oligospora</name>
    <name type="common">Nematode-trapping fungus</name>
    <name type="synonym">Arthrobotrys oligospora</name>
    <dbReference type="NCBI Taxonomy" id="2813651"/>
    <lineage>
        <taxon>Eukaryota</taxon>
        <taxon>Fungi</taxon>
        <taxon>Dikarya</taxon>
        <taxon>Ascomycota</taxon>
        <taxon>Pezizomycotina</taxon>
        <taxon>Orbiliomycetes</taxon>
        <taxon>Orbiliales</taxon>
        <taxon>Orbiliaceae</taxon>
        <taxon>Orbilia</taxon>
    </lineage>
</organism>
<dbReference type="EMBL" id="JAABOE010000270">
    <property type="protein sequence ID" value="KAF3156463.1"/>
    <property type="molecule type" value="Genomic_DNA"/>
</dbReference>
<accession>A0A7C8QWC0</accession>
<name>A0A7C8QWC0_ORBOL</name>
<feature type="compositionally biased region" description="Pro residues" evidence="1">
    <location>
        <begin position="282"/>
        <end position="336"/>
    </location>
</feature>
<evidence type="ECO:0000313" key="2">
    <source>
        <dbReference type="EMBL" id="KAF3156463.1"/>
    </source>
</evidence>
<dbReference type="Proteomes" id="UP000483672">
    <property type="component" value="Unassembled WGS sequence"/>
</dbReference>
<sequence length="360" mass="40873">MRFKIRDRLVPVITVLLAINNVQSHVINPAFKPSAHGNLEVRQSGFYDEFERDGAQSQEAWPYSWSGMLELGRSTYSACLSDDAEKGGITLQDCQCNTGDCRKHDGINHPTLPFRWNFRGSVNLNRVAQMRPSFFQGFIQNAHSKLCMTYLVPAERPVPYNEDHKIGDIVMRPCGTNSSTTIQTFSTWLFDGKPTSQIMPAFQTHFVPSCNNNRNRKKFFWRGLVGIKGKPIYYGCSDWDKTQWNYHPWFYRLPSEFSFWPNDQWLDDLSDRLPDFDFDKTAPPPPPPPPPPPVETPPPVPPPVETPPLVPPPVETPPPVPPPVEMPPPPPDLEIPPPKDNKKDNKKDDKEDEGGDDEEG</sequence>
<dbReference type="EMBL" id="WIPF01000025">
    <property type="protein sequence ID" value="KAF3226014.1"/>
    <property type="molecule type" value="Genomic_DNA"/>
</dbReference>
<dbReference type="Proteomes" id="UP000479691">
    <property type="component" value="Unassembled WGS sequence"/>
</dbReference>
<evidence type="ECO:0000313" key="3">
    <source>
        <dbReference type="EMBL" id="KAF3226014.1"/>
    </source>
</evidence>
<dbReference type="PRINTS" id="PR01217">
    <property type="entry name" value="PRICHEXTENSN"/>
</dbReference>
<comment type="caution">
    <text evidence="3">The sequence shown here is derived from an EMBL/GenBank/DDBJ whole genome shotgun (WGS) entry which is preliminary data.</text>
</comment>
<proteinExistence type="predicted"/>
<gene>
    <name evidence="3" type="ORF">TWF191_005039</name>
    <name evidence="2" type="ORF">TWF788_005731</name>
</gene>
<evidence type="ECO:0000313" key="5">
    <source>
        <dbReference type="Proteomes" id="UP000483672"/>
    </source>
</evidence>
<protein>
    <submittedName>
        <fullName evidence="3">Uncharacterized protein</fullName>
    </submittedName>
</protein>
<dbReference type="AlphaFoldDB" id="A0A7C8QWC0"/>
<feature type="compositionally biased region" description="Basic and acidic residues" evidence="1">
    <location>
        <begin position="270"/>
        <end position="280"/>
    </location>
</feature>
<reference evidence="4 5" key="1">
    <citation type="submission" date="2019-06" db="EMBL/GenBank/DDBJ databases">
        <authorList>
            <person name="Palmer J.M."/>
        </authorList>
    </citation>
    <scope>NUCLEOTIDE SEQUENCE [LARGE SCALE GENOMIC DNA]</scope>
    <source>
        <strain evidence="3 5">TWF191</strain>
        <strain evidence="2 4">TWF788</strain>
    </source>
</reference>
<feature type="region of interest" description="Disordered" evidence="1">
    <location>
        <begin position="270"/>
        <end position="360"/>
    </location>
</feature>
<feature type="compositionally biased region" description="Acidic residues" evidence="1">
    <location>
        <begin position="350"/>
        <end position="360"/>
    </location>
</feature>